<dbReference type="PANTHER" id="PTHR45905:SF1">
    <property type="entry name" value="GOLGI-LOCALIZED, GAMMA-ADAPTIN EAR CONTAINING, ARF BINDING PROTEIN"/>
    <property type="match status" value="1"/>
</dbReference>
<keyword evidence="8" id="KW-0333">Golgi apparatus</keyword>
<dbReference type="STRING" id="224129.A0A1W4XCT0"/>
<dbReference type="PROSITE" id="PS50179">
    <property type="entry name" value="VHS"/>
    <property type="match status" value="1"/>
</dbReference>
<dbReference type="SMART" id="SM00288">
    <property type="entry name" value="VHS"/>
    <property type="match status" value="1"/>
</dbReference>
<dbReference type="GO" id="GO:0006886">
    <property type="term" value="P:intracellular protein transport"/>
    <property type="evidence" value="ECO:0007669"/>
    <property type="project" value="InterPro"/>
</dbReference>
<dbReference type="CDD" id="cd14234">
    <property type="entry name" value="GAT_GGA_meta"/>
    <property type="match status" value="1"/>
</dbReference>
<accession>A0A1W4XCT0</accession>
<dbReference type="Pfam" id="PF18308">
    <property type="entry name" value="GGA_N-GAT"/>
    <property type="match status" value="1"/>
</dbReference>
<comment type="similarity">
    <text evidence="3">Belongs to the GGA protein family.</text>
</comment>
<dbReference type="GO" id="GO:0043130">
    <property type="term" value="F:ubiquitin binding"/>
    <property type="evidence" value="ECO:0007669"/>
    <property type="project" value="InterPro"/>
</dbReference>
<dbReference type="KEGG" id="apln:108740366"/>
<dbReference type="Gene3D" id="1.20.58.160">
    <property type="match status" value="1"/>
</dbReference>
<dbReference type="Gene3D" id="1.25.40.90">
    <property type="match status" value="1"/>
</dbReference>
<keyword evidence="6" id="KW-0832">Ubl conjugation</keyword>
<dbReference type="Pfam" id="PF02883">
    <property type="entry name" value="Alpha_adaptinC2"/>
    <property type="match status" value="1"/>
</dbReference>
<evidence type="ECO:0000256" key="6">
    <source>
        <dbReference type="ARBA" id="ARBA00022843"/>
    </source>
</evidence>
<name>A0A1W4XCT0_AGRPL</name>
<keyword evidence="7" id="KW-0653">Protein transport</keyword>
<dbReference type="InterPro" id="IPR008152">
    <property type="entry name" value="Clathrin_a/b/g-adaptin_app_Ig"/>
</dbReference>
<keyword evidence="5" id="KW-0967">Endosome</keyword>
<dbReference type="InParanoid" id="A0A1W4XCT0"/>
<dbReference type="GO" id="GO:0035091">
    <property type="term" value="F:phosphatidylinositol binding"/>
    <property type="evidence" value="ECO:0007669"/>
    <property type="project" value="InterPro"/>
</dbReference>
<dbReference type="InterPro" id="IPR008153">
    <property type="entry name" value="GAE_dom"/>
</dbReference>
<dbReference type="OrthoDB" id="447025at2759"/>
<dbReference type="GO" id="GO:0034394">
    <property type="term" value="P:protein localization to cell surface"/>
    <property type="evidence" value="ECO:0007669"/>
    <property type="project" value="TreeGrafter"/>
</dbReference>
<evidence type="ECO:0000259" key="11">
    <source>
        <dbReference type="PROSITE" id="PS50180"/>
    </source>
</evidence>
<evidence type="ECO:0000256" key="1">
    <source>
        <dbReference type="ARBA" id="ARBA00004150"/>
    </source>
</evidence>
<dbReference type="Pfam" id="PF00790">
    <property type="entry name" value="VHS"/>
    <property type="match status" value="1"/>
</dbReference>
<dbReference type="InterPro" id="IPR041198">
    <property type="entry name" value="GGA_N-GAT"/>
</dbReference>
<dbReference type="InterPro" id="IPR004152">
    <property type="entry name" value="GAT_dom"/>
</dbReference>
<dbReference type="RefSeq" id="XP_018330160.1">
    <property type="nucleotide sequence ID" value="XM_018474658.2"/>
</dbReference>
<dbReference type="Proteomes" id="UP000192223">
    <property type="component" value="Unplaced"/>
</dbReference>
<evidence type="ECO:0000256" key="4">
    <source>
        <dbReference type="ARBA" id="ARBA00022448"/>
    </source>
</evidence>
<dbReference type="InterPro" id="IPR008942">
    <property type="entry name" value="ENTH_VHS"/>
</dbReference>
<dbReference type="GO" id="GO:0031901">
    <property type="term" value="C:early endosome membrane"/>
    <property type="evidence" value="ECO:0007669"/>
    <property type="project" value="UniProtKB-SubCell"/>
</dbReference>
<evidence type="ECO:0000256" key="9">
    <source>
        <dbReference type="ARBA" id="ARBA00023136"/>
    </source>
</evidence>
<proteinExistence type="inferred from homology"/>
<dbReference type="SUPFAM" id="SSF89009">
    <property type="entry name" value="GAT-like domain"/>
    <property type="match status" value="1"/>
</dbReference>
<evidence type="ECO:0000256" key="8">
    <source>
        <dbReference type="ARBA" id="ARBA00023034"/>
    </source>
</evidence>
<dbReference type="GO" id="GO:0031267">
    <property type="term" value="F:small GTPase binding"/>
    <property type="evidence" value="ECO:0007669"/>
    <property type="project" value="InterPro"/>
</dbReference>
<feature type="domain" description="GAE" evidence="11">
    <location>
        <begin position="526"/>
        <end position="645"/>
    </location>
</feature>
<keyword evidence="9" id="KW-0472">Membrane</keyword>
<dbReference type="PANTHER" id="PTHR45905">
    <property type="entry name" value="GOLGI-LOCALIZED, GAMMA-ADAPTIN EAR CONTAINING, ARF BINDING PROTEIN"/>
    <property type="match status" value="1"/>
</dbReference>
<dbReference type="GO" id="GO:0006893">
    <property type="term" value="P:Golgi to plasma membrane transport"/>
    <property type="evidence" value="ECO:0007669"/>
    <property type="project" value="TreeGrafter"/>
</dbReference>
<comment type="subcellular location">
    <subcellularLocation>
        <location evidence="2">Early endosome membrane</location>
        <topology evidence="2">Peripheral membrane protein</topology>
    </subcellularLocation>
    <subcellularLocation>
        <location evidence="1">Golgi apparatus</location>
        <location evidence="1">trans-Golgi network membrane</location>
        <topology evidence="1">Peripheral membrane protein</topology>
    </subcellularLocation>
</comment>
<dbReference type="Gene3D" id="1.20.5.170">
    <property type="match status" value="1"/>
</dbReference>
<feature type="domain" description="GAT" evidence="12">
    <location>
        <begin position="162"/>
        <end position="289"/>
    </location>
</feature>
<evidence type="ECO:0000313" key="14">
    <source>
        <dbReference type="RefSeq" id="XP_018330160.1"/>
    </source>
</evidence>
<gene>
    <name evidence="14" type="primary">LOC108740366</name>
</gene>
<dbReference type="Gene3D" id="2.60.40.1230">
    <property type="match status" value="1"/>
</dbReference>
<dbReference type="AlphaFoldDB" id="A0A1W4XCT0"/>
<evidence type="ECO:0000313" key="13">
    <source>
        <dbReference type="Proteomes" id="UP000192223"/>
    </source>
</evidence>
<organism evidence="13 14">
    <name type="scientific">Agrilus planipennis</name>
    <name type="common">Emerald ash borer</name>
    <name type="synonym">Agrilus marcopoli</name>
    <dbReference type="NCBI Taxonomy" id="224129"/>
    <lineage>
        <taxon>Eukaryota</taxon>
        <taxon>Metazoa</taxon>
        <taxon>Ecdysozoa</taxon>
        <taxon>Arthropoda</taxon>
        <taxon>Hexapoda</taxon>
        <taxon>Insecta</taxon>
        <taxon>Pterygota</taxon>
        <taxon>Neoptera</taxon>
        <taxon>Endopterygota</taxon>
        <taxon>Coleoptera</taxon>
        <taxon>Polyphaga</taxon>
        <taxon>Elateriformia</taxon>
        <taxon>Buprestoidea</taxon>
        <taxon>Buprestidae</taxon>
        <taxon>Agrilinae</taxon>
        <taxon>Agrilus</taxon>
    </lineage>
</organism>
<evidence type="ECO:0000259" key="10">
    <source>
        <dbReference type="PROSITE" id="PS50179"/>
    </source>
</evidence>
<dbReference type="PROSITE" id="PS50909">
    <property type="entry name" value="GAT"/>
    <property type="match status" value="1"/>
</dbReference>
<evidence type="ECO:0000256" key="7">
    <source>
        <dbReference type="ARBA" id="ARBA00022927"/>
    </source>
</evidence>
<evidence type="ECO:0000259" key="12">
    <source>
        <dbReference type="PROSITE" id="PS50909"/>
    </source>
</evidence>
<feature type="domain" description="VHS" evidence="10">
    <location>
        <begin position="15"/>
        <end position="145"/>
    </location>
</feature>
<protein>
    <submittedName>
        <fullName evidence="14">ADP-ribosylation factor-binding protein GGA1 isoform X1</fullName>
    </submittedName>
</protein>
<keyword evidence="4" id="KW-0813">Transport</keyword>
<reference evidence="14" key="1">
    <citation type="submission" date="2025-08" db="UniProtKB">
        <authorList>
            <consortium name="RefSeq"/>
        </authorList>
    </citation>
    <scope>IDENTIFICATION</scope>
    <source>
        <tissue evidence="14">Entire body</tissue>
    </source>
</reference>
<dbReference type="FunCoup" id="A0A1W4XCT0">
    <property type="interactions" value="1644"/>
</dbReference>
<dbReference type="InterPro" id="IPR002014">
    <property type="entry name" value="VHS_dom"/>
</dbReference>
<dbReference type="InterPro" id="IPR038425">
    <property type="entry name" value="GAT_sf"/>
</dbReference>
<sequence>MDILTTSLTALLHAATNPNHPNLDRPSVEAFCAIINREKIGPPIALKLIANRLHTKNEKQTLLTLDMLDVCMKRCNSLFVSEVAKFRFLNEMIKLVSPKYLGSQTTFNVKQKVIHSLENWSKDYPKESKIREALEMLRKQGVVPVDPLINNTEKKSHSVFYDEEKTKLLNKLLQSKNPEDLQAANRLIKNMVKEDERASEFKARKITELESVYNNVKLLTEMLDSYRPGISSSDDLELIKELYQSCQRLRSNIFKLASESQNNEEILSKVLQANDELGNVFDKYTEVIIKGNIQDSCKTLNSDRVSLLDLDFKTDNTLKESPEKVDKEKASLDLLGDIFTPDESANHLLKEDILKPSSVSKVNNTEAGGDKSKEVSRLTNKSSALDDLGELGQYLIKEQLNSQVITTFKKFPDKVPINTLIKNASKDETKDVISEALNLDLNYLISKENKDSKRDELHYCLPEDKDDEILVDIGKDLAYDSLSECSDSSFRGQECSGLKSIKEEENKRNLNIDDIFIRLADIEPSGIPPLTILKEVQDVTVTLQFGKNKPKEFVQVVVVTTINKNKQSLNNYLFQVVVPKSCRVKLLSPSSTELPAYNAFIPPMAITQIMLIANPNHLQLKLKYVISFAVGDETVMETGEAVILPVINSYN</sequence>
<dbReference type="SUPFAM" id="SSF49348">
    <property type="entry name" value="Clathrin adaptor appendage domain"/>
    <property type="match status" value="1"/>
</dbReference>
<evidence type="ECO:0000256" key="2">
    <source>
        <dbReference type="ARBA" id="ARBA00004220"/>
    </source>
</evidence>
<dbReference type="PROSITE" id="PS50180">
    <property type="entry name" value="GAE"/>
    <property type="match status" value="1"/>
</dbReference>
<dbReference type="SUPFAM" id="SSF48464">
    <property type="entry name" value="ENTH/VHS domain"/>
    <property type="match status" value="1"/>
</dbReference>
<evidence type="ECO:0000256" key="3">
    <source>
        <dbReference type="ARBA" id="ARBA00008099"/>
    </source>
</evidence>
<dbReference type="SMART" id="SM00809">
    <property type="entry name" value="Alpha_adaptinC2"/>
    <property type="match status" value="1"/>
</dbReference>
<dbReference type="GeneID" id="108740366"/>
<dbReference type="GO" id="GO:0005802">
    <property type="term" value="C:trans-Golgi network"/>
    <property type="evidence" value="ECO:0007669"/>
    <property type="project" value="InterPro"/>
</dbReference>
<dbReference type="Pfam" id="PF03127">
    <property type="entry name" value="GAT"/>
    <property type="match status" value="1"/>
</dbReference>
<keyword evidence="13" id="KW-1185">Reference proteome</keyword>
<dbReference type="InterPro" id="IPR013041">
    <property type="entry name" value="Clathrin_app_Ig-like_sf"/>
</dbReference>
<dbReference type="InterPro" id="IPR027422">
    <property type="entry name" value="GGA1-3"/>
</dbReference>
<evidence type="ECO:0000256" key="5">
    <source>
        <dbReference type="ARBA" id="ARBA00022753"/>
    </source>
</evidence>